<reference evidence="1 2" key="1">
    <citation type="journal article" date="2018" name="Nat. Biotechnol.">
        <title>A standardized bacterial taxonomy based on genome phylogeny substantially revises the tree of life.</title>
        <authorList>
            <person name="Parks D.H."/>
            <person name="Chuvochina M."/>
            <person name="Waite D.W."/>
            <person name="Rinke C."/>
            <person name="Skarshewski A."/>
            <person name="Chaumeil P.A."/>
            <person name="Hugenholtz P."/>
        </authorList>
    </citation>
    <scope>NUCLEOTIDE SEQUENCE [LARGE SCALE GENOMIC DNA]</scope>
    <source>
        <strain evidence="1">UBA9375</strain>
    </source>
</reference>
<dbReference type="EMBL" id="DQAY01000094">
    <property type="protein sequence ID" value="HCO24466.1"/>
    <property type="molecule type" value="Genomic_DNA"/>
</dbReference>
<protein>
    <submittedName>
        <fullName evidence="1">Uncharacterized protein</fullName>
    </submittedName>
</protein>
<comment type="caution">
    <text evidence="1">The sequence shown here is derived from an EMBL/GenBank/DDBJ whole genome shotgun (WGS) entry which is preliminary data.</text>
</comment>
<dbReference type="AlphaFoldDB" id="A0A3D3R7A6"/>
<accession>A0A3D3R7A6</accession>
<sequence length="284" mass="32606">MSLTNEVPQMSLFAPPCQRWKMACEISESSQADYIPEDQITQDAVDYLKSQDEALYPEIHKACQIFQQDCLSRAELEALILVGESDAEIAEHCDLSPEVVNVYEKLFFSLRHRDTPSDWLLKHTVGAPHFTGFKDHHLRQLWAWFALHGVPEVLDQVIWAYFEELEHTDDMGLSVYLHPGSHVHPDLQAMIADCVTPYFPPLYQWDQVFLRYYQSIQELPISEELQTPPSQDYQTKIKVAYGVLTSGLKVTAAVWDCNLPIKESPTEELENILRILDLQKTASL</sequence>
<organism evidence="1 2">
    <name type="scientific">Gimesia maris</name>
    <dbReference type="NCBI Taxonomy" id="122"/>
    <lineage>
        <taxon>Bacteria</taxon>
        <taxon>Pseudomonadati</taxon>
        <taxon>Planctomycetota</taxon>
        <taxon>Planctomycetia</taxon>
        <taxon>Planctomycetales</taxon>
        <taxon>Planctomycetaceae</taxon>
        <taxon>Gimesia</taxon>
    </lineage>
</organism>
<evidence type="ECO:0000313" key="1">
    <source>
        <dbReference type="EMBL" id="HCO24466.1"/>
    </source>
</evidence>
<dbReference type="Proteomes" id="UP000263642">
    <property type="component" value="Unassembled WGS sequence"/>
</dbReference>
<proteinExistence type="predicted"/>
<name>A0A3D3R7A6_9PLAN</name>
<evidence type="ECO:0000313" key="2">
    <source>
        <dbReference type="Proteomes" id="UP000263642"/>
    </source>
</evidence>
<gene>
    <name evidence="1" type="ORF">DIT97_16055</name>
</gene>